<protein>
    <recommendedName>
        <fullName evidence="4">Glycoside hydrolase</fullName>
    </recommendedName>
</protein>
<dbReference type="EMBL" id="MTYH01000099">
    <property type="protein sequence ID" value="PNP38774.1"/>
    <property type="molecule type" value="Genomic_DNA"/>
</dbReference>
<dbReference type="OrthoDB" id="1193027at2759"/>
<sequence>MLKFSVSLLAGAAMVAAFPPSIIKAPTEPVPDTVDFSVPQGNWMPSRTSPDVPSAANVKLAARATGEKVSNGNIARFDNSNIQEGAGDGVDSYTLYLGSGSTSAGWPDQSRWVSFENMFNNYKPQMFAACGNQDGRIPNTDGPEVGAIWDGIQMTSAATGVDHRFVLAILMQESHGCVRVNTTSGGVRNPGLMQDHNGVGSCNDNHTVQKPCPSATIYQMIREGTAGTSSGDGLANCINQSGHGDVSDFYRGARIYNSGSISKSGNLQSNIATHCYASDIAK</sequence>
<keyword evidence="1" id="KW-0732">Signal</keyword>
<evidence type="ECO:0008006" key="4">
    <source>
        <dbReference type="Google" id="ProtNLM"/>
    </source>
</evidence>
<evidence type="ECO:0000256" key="1">
    <source>
        <dbReference type="SAM" id="SignalP"/>
    </source>
</evidence>
<reference evidence="2 3" key="1">
    <citation type="submission" date="2017-02" db="EMBL/GenBank/DDBJ databases">
        <title>Genomes of Trichoderma spp. with biocontrol activity.</title>
        <authorList>
            <person name="Gardiner D."/>
            <person name="Kazan K."/>
            <person name="Vos C."/>
            <person name="Harvey P."/>
        </authorList>
    </citation>
    <scope>NUCLEOTIDE SEQUENCE [LARGE SCALE GENOMIC DNA]</scope>
    <source>
        <strain evidence="2 3">A5MH</strain>
    </source>
</reference>
<comment type="caution">
    <text evidence="2">The sequence shown here is derived from an EMBL/GenBank/DDBJ whole genome shotgun (WGS) entry which is preliminary data.</text>
</comment>
<evidence type="ECO:0000313" key="3">
    <source>
        <dbReference type="Proteomes" id="UP000236546"/>
    </source>
</evidence>
<gene>
    <name evidence="2" type="ORF">TGAMA5MH_09339</name>
</gene>
<proteinExistence type="predicted"/>
<dbReference type="AlphaFoldDB" id="A0A2K0SZS0"/>
<feature type="signal peptide" evidence="1">
    <location>
        <begin position="1"/>
        <end position="17"/>
    </location>
</feature>
<accession>A0A2K0SZS0</accession>
<evidence type="ECO:0000313" key="2">
    <source>
        <dbReference type="EMBL" id="PNP38774.1"/>
    </source>
</evidence>
<name>A0A2K0SZS0_9HYPO</name>
<organism evidence="2 3">
    <name type="scientific">Trichoderma gamsii</name>
    <dbReference type="NCBI Taxonomy" id="398673"/>
    <lineage>
        <taxon>Eukaryota</taxon>
        <taxon>Fungi</taxon>
        <taxon>Dikarya</taxon>
        <taxon>Ascomycota</taxon>
        <taxon>Pezizomycotina</taxon>
        <taxon>Sordariomycetes</taxon>
        <taxon>Hypocreomycetidae</taxon>
        <taxon>Hypocreales</taxon>
        <taxon>Hypocreaceae</taxon>
        <taxon>Trichoderma</taxon>
    </lineage>
</organism>
<feature type="chain" id="PRO_5014420896" description="Glycoside hydrolase" evidence="1">
    <location>
        <begin position="18"/>
        <end position="282"/>
    </location>
</feature>
<dbReference type="Proteomes" id="UP000236546">
    <property type="component" value="Unassembled WGS sequence"/>
</dbReference>